<gene>
    <name evidence="2" type="ORF">UC3_01946</name>
</gene>
<dbReference type="STRING" id="154621.RV11_GL003212"/>
<name>R3TN86_9ENTE</name>
<comment type="caution">
    <text evidence="2">The sequence shown here is derived from an EMBL/GenBank/DDBJ whole genome shotgun (WGS) entry which is preliminary data.</text>
</comment>
<accession>R3TN86</accession>
<dbReference type="EMBL" id="AJAT01000016">
    <property type="protein sequence ID" value="EOL42969.1"/>
    <property type="molecule type" value="Genomic_DNA"/>
</dbReference>
<dbReference type="PATRIC" id="fig|1158610.3.peg.1940"/>
<keyword evidence="3" id="KW-1185">Reference proteome</keyword>
<evidence type="ECO:0000313" key="3">
    <source>
        <dbReference type="Proteomes" id="UP000013785"/>
    </source>
</evidence>
<dbReference type="Proteomes" id="UP000013785">
    <property type="component" value="Unassembled WGS sequence"/>
</dbReference>
<organism evidence="2 3">
    <name type="scientific">Enterococcus phoeniculicola ATCC BAA-412</name>
    <dbReference type="NCBI Taxonomy" id="1158610"/>
    <lineage>
        <taxon>Bacteria</taxon>
        <taxon>Bacillati</taxon>
        <taxon>Bacillota</taxon>
        <taxon>Bacilli</taxon>
        <taxon>Lactobacillales</taxon>
        <taxon>Enterococcaceae</taxon>
        <taxon>Enterococcus</taxon>
    </lineage>
</organism>
<dbReference type="Pfam" id="PF12645">
    <property type="entry name" value="HTH_16"/>
    <property type="match status" value="1"/>
</dbReference>
<dbReference type="SUPFAM" id="SSF88946">
    <property type="entry name" value="Sigma2 domain of RNA polymerase sigma factors"/>
    <property type="match status" value="1"/>
</dbReference>
<reference evidence="2 3" key="1">
    <citation type="submission" date="2013-02" db="EMBL/GenBank/DDBJ databases">
        <title>The Genome Sequence of Enterococcus phoeniculicola BAA-412.</title>
        <authorList>
            <consortium name="The Broad Institute Genome Sequencing Platform"/>
            <consortium name="The Broad Institute Genome Sequencing Center for Infectious Disease"/>
            <person name="Earl A.M."/>
            <person name="Gilmore M.S."/>
            <person name="Lebreton F."/>
            <person name="Walker B."/>
            <person name="Young S.K."/>
            <person name="Zeng Q."/>
            <person name="Gargeya S."/>
            <person name="Fitzgerald M."/>
            <person name="Haas B."/>
            <person name="Abouelleil A."/>
            <person name="Alvarado L."/>
            <person name="Arachchi H.M."/>
            <person name="Berlin A.M."/>
            <person name="Chapman S.B."/>
            <person name="Dewar J."/>
            <person name="Goldberg J."/>
            <person name="Griggs A."/>
            <person name="Gujja S."/>
            <person name="Hansen M."/>
            <person name="Howarth C."/>
            <person name="Imamovic A."/>
            <person name="Larimer J."/>
            <person name="McCowan C."/>
            <person name="Murphy C."/>
            <person name="Neiman D."/>
            <person name="Pearson M."/>
            <person name="Priest M."/>
            <person name="Roberts A."/>
            <person name="Saif S."/>
            <person name="Shea T."/>
            <person name="Sisk P."/>
            <person name="Sykes S."/>
            <person name="Wortman J."/>
            <person name="Nusbaum C."/>
            <person name="Birren B."/>
        </authorList>
    </citation>
    <scope>NUCLEOTIDE SEQUENCE [LARGE SCALE GENOMIC DNA]</scope>
    <source>
        <strain evidence="2 3">ATCC BAA-412</strain>
    </source>
</reference>
<dbReference type="RefSeq" id="WP_010768608.1">
    <property type="nucleotide sequence ID" value="NZ_ASWE01000002.1"/>
</dbReference>
<dbReference type="AlphaFoldDB" id="R3TN86"/>
<feature type="domain" description="Helix-turn-helix conjugative transposon-like" evidence="1">
    <location>
        <begin position="7"/>
        <end position="59"/>
    </location>
</feature>
<dbReference type="InterPro" id="IPR013325">
    <property type="entry name" value="RNA_pol_sigma_r2"/>
</dbReference>
<protein>
    <recommendedName>
        <fullName evidence="1">Helix-turn-helix conjugative transposon-like domain-containing protein</fullName>
    </recommendedName>
</protein>
<dbReference type="HOGENOM" id="CLU_190571_1_2_9"/>
<evidence type="ECO:0000313" key="2">
    <source>
        <dbReference type="EMBL" id="EOL42969.1"/>
    </source>
</evidence>
<dbReference type="OrthoDB" id="1856222at2"/>
<dbReference type="GO" id="GO:0006352">
    <property type="term" value="P:DNA-templated transcription initiation"/>
    <property type="evidence" value="ECO:0007669"/>
    <property type="project" value="InterPro"/>
</dbReference>
<dbReference type="GO" id="GO:0003700">
    <property type="term" value="F:DNA-binding transcription factor activity"/>
    <property type="evidence" value="ECO:0007669"/>
    <property type="project" value="InterPro"/>
</dbReference>
<proteinExistence type="predicted"/>
<dbReference type="InterPro" id="IPR024760">
    <property type="entry name" value="HTH_dom_conjug_TS-like"/>
</dbReference>
<evidence type="ECO:0000259" key="1">
    <source>
        <dbReference type="Pfam" id="PF12645"/>
    </source>
</evidence>
<sequence length="64" mass="7521">MDSIENLFIQAKNGNNESKMKLIERFNPLLWKYASNRGRYDEDCYQECVLAMLISIDKFVVGKE</sequence>